<dbReference type="OrthoDB" id="7875256at2"/>
<evidence type="ECO:0000313" key="2">
    <source>
        <dbReference type="EMBL" id="KUF10353.1"/>
    </source>
</evidence>
<dbReference type="AlphaFoldDB" id="A0A0W7WIJ7"/>
<keyword evidence="1" id="KW-1133">Transmembrane helix</keyword>
<dbReference type="STRING" id="1685382.AVJ23_13200"/>
<feature type="transmembrane region" description="Helical" evidence="1">
    <location>
        <begin position="20"/>
        <end position="51"/>
    </location>
</feature>
<dbReference type="RefSeq" id="WP_058862671.1">
    <property type="nucleotide sequence ID" value="NZ_LPXO01000007.1"/>
</dbReference>
<sequence>MDDHYPKRVADYTQASLVMLFVNLLWIFVALWSLFGIGPVLILAAVLNHLISRLERLRRRKRG</sequence>
<evidence type="ECO:0000313" key="3">
    <source>
        <dbReference type="Proteomes" id="UP000054396"/>
    </source>
</evidence>
<accession>A0A0W7WIJ7</accession>
<gene>
    <name evidence="2" type="ORF">AVJ23_13200</name>
</gene>
<organism evidence="2 3">
    <name type="scientific">Pseudoponticoccus marisrubri</name>
    <dbReference type="NCBI Taxonomy" id="1685382"/>
    <lineage>
        <taxon>Bacteria</taxon>
        <taxon>Pseudomonadati</taxon>
        <taxon>Pseudomonadota</taxon>
        <taxon>Alphaproteobacteria</taxon>
        <taxon>Rhodobacterales</taxon>
        <taxon>Roseobacteraceae</taxon>
        <taxon>Pseudoponticoccus</taxon>
    </lineage>
</organism>
<evidence type="ECO:0008006" key="4">
    <source>
        <dbReference type="Google" id="ProtNLM"/>
    </source>
</evidence>
<comment type="caution">
    <text evidence="2">The sequence shown here is derived from an EMBL/GenBank/DDBJ whole genome shotgun (WGS) entry which is preliminary data.</text>
</comment>
<dbReference type="Proteomes" id="UP000054396">
    <property type="component" value="Unassembled WGS sequence"/>
</dbReference>
<keyword evidence="3" id="KW-1185">Reference proteome</keyword>
<dbReference type="EMBL" id="LPXO01000007">
    <property type="protein sequence ID" value="KUF10353.1"/>
    <property type="molecule type" value="Genomic_DNA"/>
</dbReference>
<protein>
    <recommendedName>
        <fullName evidence="4">Histidinol phosphate aminotransferase</fullName>
    </recommendedName>
</protein>
<keyword evidence="1" id="KW-0472">Membrane</keyword>
<proteinExistence type="predicted"/>
<name>A0A0W7WIJ7_9RHOB</name>
<evidence type="ECO:0000256" key="1">
    <source>
        <dbReference type="SAM" id="Phobius"/>
    </source>
</evidence>
<reference evidence="2 3" key="1">
    <citation type="submission" date="2015-12" db="EMBL/GenBank/DDBJ databases">
        <authorList>
            <person name="Shamseldin A."/>
            <person name="Moawad H."/>
            <person name="Abd El-Rahim W.M."/>
            <person name="Sadowsky M.J."/>
        </authorList>
    </citation>
    <scope>NUCLEOTIDE SEQUENCE [LARGE SCALE GENOMIC DNA]</scope>
    <source>
        <strain evidence="2 3">SJ5A-1</strain>
    </source>
</reference>
<keyword evidence="1" id="KW-0812">Transmembrane</keyword>